<keyword evidence="1" id="KW-0732">Signal</keyword>
<dbReference type="PRINTS" id="PR00834">
    <property type="entry name" value="PROTEASES2C"/>
</dbReference>
<dbReference type="EMBL" id="SWDX01000007">
    <property type="protein sequence ID" value="TKC58568.1"/>
    <property type="molecule type" value="Genomic_DNA"/>
</dbReference>
<accession>A0A4U1G4V0</accession>
<dbReference type="InterPro" id="IPR036034">
    <property type="entry name" value="PDZ_sf"/>
</dbReference>
<protein>
    <submittedName>
        <fullName evidence="3">PDZ domain-containing protein</fullName>
    </submittedName>
</protein>
<dbReference type="PANTHER" id="PTHR43019:SF23">
    <property type="entry name" value="PROTEASE DO-LIKE 5, CHLOROPLASTIC"/>
    <property type="match status" value="1"/>
</dbReference>
<evidence type="ECO:0000313" key="4">
    <source>
        <dbReference type="Proteomes" id="UP000309594"/>
    </source>
</evidence>
<feature type="signal peptide" evidence="1">
    <location>
        <begin position="1"/>
        <end position="24"/>
    </location>
</feature>
<gene>
    <name evidence="3" type="ORF">FBD94_18305</name>
</gene>
<reference evidence="3 4" key="1">
    <citation type="submission" date="2019-04" db="EMBL/GenBank/DDBJ databases">
        <title>Pedobacter sp. RP-1-16 sp. nov., isolated from Arctic soil.</title>
        <authorList>
            <person name="Dahal R.H."/>
            <person name="Kim D.-U."/>
        </authorList>
    </citation>
    <scope>NUCLEOTIDE SEQUENCE [LARGE SCALE GENOMIC DNA]</scope>
    <source>
        <strain evidence="3 4">RP-1-16</strain>
    </source>
</reference>
<dbReference type="InterPro" id="IPR001478">
    <property type="entry name" value="PDZ"/>
</dbReference>
<dbReference type="PANTHER" id="PTHR43019">
    <property type="entry name" value="SERINE ENDOPROTEASE DEGS"/>
    <property type="match status" value="1"/>
</dbReference>
<organism evidence="3 4">
    <name type="scientific">Pedobacter hiemivivus</name>
    <dbReference type="NCBI Taxonomy" id="2530454"/>
    <lineage>
        <taxon>Bacteria</taxon>
        <taxon>Pseudomonadati</taxon>
        <taxon>Bacteroidota</taxon>
        <taxon>Sphingobacteriia</taxon>
        <taxon>Sphingobacteriales</taxon>
        <taxon>Sphingobacteriaceae</taxon>
        <taxon>Pedobacter</taxon>
    </lineage>
</organism>
<dbReference type="Gene3D" id="2.30.42.10">
    <property type="match status" value="1"/>
</dbReference>
<dbReference type="SUPFAM" id="SSF50494">
    <property type="entry name" value="Trypsin-like serine proteases"/>
    <property type="match status" value="2"/>
</dbReference>
<dbReference type="Proteomes" id="UP000309594">
    <property type="component" value="Unassembled WGS sequence"/>
</dbReference>
<proteinExistence type="predicted"/>
<name>A0A4U1G4V0_9SPHI</name>
<feature type="chain" id="PRO_5020583633" evidence="1">
    <location>
        <begin position="25"/>
        <end position="567"/>
    </location>
</feature>
<feature type="domain" description="PDZ" evidence="2">
    <location>
        <begin position="394"/>
        <end position="469"/>
    </location>
</feature>
<dbReference type="InterPro" id="IPR009003">
    <property type="entry name" value="Peptidase_S1_PA"/>
</dbReference>
<sequence length="567" mass="62446">MNSFQRFIILLSFLLGHCIFFASAQHFNPKPFQRQVQRVVEKVSPACVKISRYDSTGQKRFGGFSGVAISADGFVLTAAHATITGESYLIEFPDGKQYRGTALARIPVVDAAMIKIDSAGSQLPYCEMGWSYNLKVNQPCLSIAYPGSLSEIKSPVVRLGYITRLITPEGKMQTSCLMEPGDSGGPVFDLYGRVIGLHSKIERSLAVNLENPIDNYRKYWELLKEQKDYPKDFFPDPEKPGTDLRRQIRQEPELTQLPITFAALIKAHRNTSVGISSKMGSVNFSAWGSVISLKNNSKARYVLSKSSIVAEHPVLITSGLKNLPAVVIKRDPENDLVLLKAEGLEESIVLDNSKPNVFSKKDEGTFLISPSYMDTVRIGILGNDSAEVEVLSSPSLGVICEDQDSSIVKITGFRTSVFEKYGLKVNDVIDSLNGEQITSTRQLNFNGAAMKPGEEVVIGIKRANERLNIHGLVERAPKTMNKHLADEFEGGMSLRSEGFNHVFIQDAMVRPEECGGPVFDLNGNFRGINIARLSRTSNLALPADVLGAFVLNALEGQSHLTINRNKI</sequence>
<dbReference type="GO" id="GO:0006508">
    <property type="term" value="P:proteolysis"/>
    <property type="evidence" value="ECO:0007669"/>
    <property type="project" value="InterPro"/>
</dbReference>
<dbReference type="AlphaFoldDB" id="A0A4U1G4V0"/>
<dbReference type="InterPro" id="IPR001940">
    <property type="entry name" value="Peptidase_S1C"/>
</dbReference>
<dbReference type="Gene3D" id="2.40.10.10">
    <property type="entry name" value="Trypsin-like serine proteases"/>
    <property type="match status" value="2"/>
</dbReference>
<evidence type="ECO:0000256" key="1">
    <source>
        <dbReference type="SAM" id="SignalP"/>
    </source>
</evidence>
<dbReference type="Pfam" id="PF13180">
    <property type="entry name" value="PDZ_2"/>
    <property type="match status" value="1"/>
</dbReference>
<dbReference type="GO" id="GO:0004252">
    <property type="term" value="F:serine-type endopeptidase activity"/>
    <property type="evidence" value="ECO:0007669"/>
    <property type="project" value="InterPro"/>
</dbReference>
<dbReference type="RefSeq" id="WP_136881283.1">
    <property type="nucleotide sequence ID" value="NZ_SWDX01000007.1"/>
</dbReference>
<dbReference type="Pfam" id="PF13365">
    <property type="entry name" value="Trypsin_2"/>
    <property type="match status" value="1"/>
</dbReference>
<evidence type="ECO:0000313" key="3">
    <source>
        <dbReference type="EMBL" id="TKC58568.1"/>
    </source>
</evidence>
<comment type="caution">
    <text evidence="3">The sequence shown here is derived from an EMBL/GenBank/DDBJ whole genome shotgun (WGS) entry which is preliminary data.</text>
</comment>
<evidence type="ECO:0000259" key="2">
    <source>
        <dbReference type="Pfam" id="PF13180"/>
    </source>
</evidence>
<dbReference type="SUPFAM" id="SSF50156">
    <property type="entry name" value="PDZ domain-like"/>
    <property type="match status" value="1"/>
</dbReference>
<dbReference type="InterPro" id="IPR043504">
    <property type="entry name" value="Peptidase_S1_PA_chymotrypsin"/>
</dbReference>